<comment type="similarity">
    <text evidence="9">Belongs to the DRC2 family.</text>
</comment>
<evidence type="ECO:0000256" key="2">
    <source>
        <dbReference type="ARBA" id="ARBA00022490"/>
    </source>
</evidence>
<evidence type="ECO:0000256" key="12">
    <source>
        <dbReference type="ARBA" id="ARBA00045865"/>
    </source>
</evidence>
<keyword evidence="16" id="KW-1185">Reference proteome</keyword>
<dbReference type="AlphaFoldDB" id="A0AAN9ZD09"/>
<dbReference type="InterPro" id="IPR039505">
    <property type="entry name" value="DRC1/2_N"/>
</dbReference>
<name>A0AAN9ZD09_9ORTH</name>
<evidence type="ECO:0000259" key="14">
    <source>
        <dbReference type="Pfam" id="PF14772"/>
    </source>
</evidence>
<comment type="function">
    <text evidence="12">Component of the nexin-dynein regulatory complex (N-DRC), a key regulator of ciliary/flagellar motility which maintains the alignment and integrity of the distal axoneme and regulates microtubule sliding in motile axonemes. Plays a critical role in the assembly of N-DRC and also stabilizes the assembly of multiple inner dynein arms and radial spokes. Coassembles with DRC1 to form a central scaffold needed for assembly of the N-DRC and its attachment to the outer doublet microtubules.</text>
</comment>
<dbReference type="GO" id="GO:0070286">
    <property type="term" value="P:axonemal dynein complex assembly"/>
    <property type="evidence" value="ECO:0007669"/>
    <property type="project" value="InterPro"/>
</dbReference>
<keyword evidence="6" id="KW-0206">Cytoskeleton</keyword>
<keyword evidence="5" id="KW-0969">Cilium</keyword>
<evidence type="ECO:0000313" key="15">
    <source>
        <dbReference type="EMBL" id="KAK7870717.1"/>
    </source>
</evidence>
<dbReference type="PANTHER" id="PTHR21625">
    <property type="entry name" value="NYD-SP28 PROTEIN"/>
    <property type="match status" value="1"/>
</dbReference>
<dbReference type="GO" id="GO:0060285">
    <property type="term" value="P:cilium-dependent cell motility"/>
    <property type="evidence" value="ECO:0007669"/>
    <property type="project" value="TreeGrafter"/>
</dbReference>
<protein>
    <recommendedName>
        <fullName evidence="10">Dynein regulatory complex subunit 2</fullName>
    </recommendedName>
    <alternativeName>
        <fullName evidence="11">Coiled-coil domain-containing protein 65</fullName>
    </alternativeName>
</protein>
<evidence type="ECO:0000256" key="4">
    <source>
        <dbReference type="ARBA" id="ARBA00023054"/>
    </source>
</evidence>
<evidence type="ECO:0000256" key="11">
    <source>
        <dbReference type="ARBA" id="ARBA00041517"/>
    </source>
</evidence>
<gene>
    <name evidence="15" type="ORF">R5R35_009869</name>
</gene>
<evidence type="ECO:0000256" key="3">
    <source>
        <dbReference type="ARBA" id="ARBA00022846"/>
    </source>
</evidence>
<keyword evidence="3" id="KW-0282">Flagellum</keyword>
<feature type="domain" description="Dynein regulatory complex protein 1/2 N-terminal" evidence="14">
    <location>
        <begin position="24"/>
        <end position="124"/>
    </location>
</feature>
<evidence type="ECO:0000256" key="6">
    <source>
        <dbReference type="ARBA" id="ARBA00023212"/>
    </source>
</evidence>
<evidence type="ECO:0000256" key="5">
    <source>
        <dbReference type="ARBA" id="ARBA00023069"/>
    </source>
</evidence>
<evidence type="ECO:0000256" key="7">
    <source>
        <dbReference type="ARBA" id="ARBA00023273"/>
    </source>
</evidence>
<evidence type="ECO:0000256" key="9">
    <source>
        <dbReference type="ARBA" id="ARBA00038424"/>
    </source>
</evidence>
<dbReference type="InterPro" id="IPR039750">
    <property type="entry name" value="DRC1/DRC2"/>
</dbReference>
<dbReference type="Pfam" id="PF14772">
    <property type="entry name" value="NYD-SP28"/>
    <property type="match status" value="1"/>
</dbReference>
<dbReference type="GO" id="GO:0005858">
    <property type="term" value="C:axonemal dynein complex"/>
    <property type="evidence" value="ECO:0007669"/>
    <property type="project" value="InterPro"/>
</dbReference>
<dbReference type="GO" id="GO:0003352">
    <property type="term" value="P:regulation of cilium movement"/>
    <property type="evidence" value="ECO:0007669"/>
    <property type="project" value="TreeGrafter"/>
</dbReference>
<proteinExistence type="inferred from homology"/>
<dbReference type="EMBL" id="JAZDUA010000053">
    <property type="protein sequence ID" value="KAK7870717.1"/>
    <property type="molecule type" value="Genomic_DNA"/>
</dbReference>
<keyword evidence="2" id="KW-0963">Cytoplasm</keyword>
<dbReference type="PANTHER" id="PTHR21625:SF0">
    <property type="entry name" value="DYNEIN REGULATORY COMPLEX SUBUNIT 2"/>
    <property type="match status" value="1"/>
</dbReference>
<evidence type="ECO:0000256" key="1">
    <source>
        <dbReference type="ARBA" id="ARBA00004611"/>
    </source>
</evidence>
<accession>A0AAN9ZD09</accession>
<sequence length="289" mass="33199">MGKKGKGSRLARMTEEERARYMQHRAALEEEARRRKQQLVATFMRNKLRHEDAFTRLNAAKINQQWRALLRQAKAHELHTELRAARDAFQGTLARQDETVRQLQADLRTAEAQYARGLQSHAAAVDTLIALHELRLEEQYERYRAAREEALAKAEARAAGLREASERANMQLRVATFLNAKELHAFRQERTALHRDAADELRHTLMAELEGMVAGGDWAMERLWRQLRQTLRGYASATDDRRVQLVHLLQRDADDAQAVRAIDQRASQLEVLTGTRQLSSAPLSFMSED</sequence>
<organism evidence="15 16">
    <name type="scientific">Gryllus longicercus</name>
    <dbReference type="NCBI Taxonomy" id="2509291"/>
    <lineage>
        <taxon>Eukaryota</taxon>
        <taxon>Metazoa</taxon>
        <taxon>Ecdysozoa</taxon>
        <taxon>Arthropoda</taxon>
        <taxon>Hexapoda</taxon>
        <taxon>Insecta</taxon>
        <taxon>Pterygota</taxon>
        <taxon>Neoptera</taxon>
        <taxon>Polyneoptera</taxon>
        <taxon>Orthoptera</taxon>
        <taxon>Ensifera</taxon>
        <taxon>Gryllidea</taxon>
        <taxon>Grylloidea</taxon>
        <taxon>Gryllidae</taxon>
        <taxon>Gryllinae</taxon>
        <taxon>Gryllus</taxon>
    </lineage>
</organism>
<evidence type="ECO:0000256" key="8">
    <source>
        <dbReference type="ARBA" id="ARBA00037841"/>
    </source>
</evidence>
<evidence type="ECO:0000256" key="10">
    <source>
        <dbReference type="ARBA" id="ARBA00040899"/>
    </source>
</evidence>
<reference evidence="15 16" key="1">
    <citation type="submission" date="2024-03" db="EMBL/GenBank/DDBJ databases">
        <title>The genome assembly and annotation of the cricket Gryllus longicercus Weissman &amp; Gray.</title>
        <authorList>
            <person name="Szrajer S."/>
            <person name="Gray D."/>
            <person name="Ylla G."/>
        </authorList>
    </citation>
    <scope>NUCLEOTIDE SEQUENCE [LARGE SCALE GENOMIC DNA]</scope>
    <source>
        <strain evidence="15">DAG 2021-001</strain>
        <tissue evidence="15">Whole body minus gut</tissue>
    </source>
</reference>
<comment type="caution">
    <text evidence="15">The sequence shown here is derived from an EMBL/GenBank/DDBJ whole genome shotgun (WGS) entry which is preliminary data.</text>
</comment>
<feature type="coiled-coil region" evidence="13">
    <location>
        <begin position="93"/>
        <end position="171"/>
    </location>
</feature>
<evidence type="ECO:0000256" key="13">
    <source>
        <dbReference type="SAM" id="Coils"/>
    </source>
</evidence>
<evidence type="ECO:0000313" key="16">
    <source>
        <dbReference type="Proteomes" id="UP001378592"/>
    </source>
</evidence>
<keyword evidence="7" id="KW-0966">Cell projection</keyword>
<dbReference type="Proteomes" id="UP001378592">
    <property type="component" value="Unassembled WGS sequence"/>
</dbReference>
<comment type="subcellular location">
    <subcellularLocation>
        <location evidence="1">Cytoplasm</location>
        <location evidence="1">Cytoskeleton</location>
        <location evidence="1">Flagellum axoneme</location>
    </subcellularLocation>
    <subcellularLocation>
        <location evidence="8">Cytoplasm</location>
        <location evidence="8">Cytoskeleton</location>
        <location evidence="8">Flagellum basal body</location>
    </subcellularLocation>
</comment>
<keyword evidence="4 13" id="KW-0175">Coiled coil</keyword>